<proteinExistence type="predicted"/>
<dbReference type="Proteomes" id="UP000887577">
    <property type="component" value="Unplaced"/>
</dbReference>
<dbReference type="SMART" id="SM01126">
    <property type="entry name" value="DDE_Tnp_IS1595"/>
    <property type="match status" value="1"/>
</dbReference>
<evidence type="ECO:0000313" key="2">
    <source>
        <dbReference type="Proteomes" id="UP000887577"/>
    </source>
</evidence>
<dbReference type="WBParaSite" id="PSU_v2.g17955.t1">
    <property type="protein sequence ID" value="PSU_v2.g17955.t1"/>
    <property type="gene ID" value="PSU_v2.g17955"/>
</dbReference>
<evidence type="ECO:0000313" key="3">
    <source>
        <dbReference type="WBParaSite" id="PSU_v2.g17955.t1"/>
    </source>
</evidence>
<keyword evidence="2" id="KW-1185">Reference proteome</keyword>
<accession>A0A914YER6</accession>
<dbReference type="PANTHER" id="PTHR47163">
    <property type="entry name" value="DDE_TNP_IS1595 DOMAIN-CONTAINING PROTEIN"/>
    <property type="match status" value="1"/>
</dbReference>
<dbReference type="InterPro" id="IPR024445">
    <property type="entry name" value="Tnp_ISXO2-like"/>
</dbReference>
<organism evidence="2 3">
    <name type="scientific">Panagrolaimus superbus</name>
    <dbReference type="NCBI Taxonomy" id="310955"/>
    <lineage>
        <taxon>Eukaryota</taxon>
        <taxon>Metazoa</taxon>
        <taxon>Ecdysozoa</taxon>
        <taxon>Nematoda</taxon>
        <taxon>Chromadorea</taxon>
        <taxon>Rhabditida</taxon>
        <taxon>Tylenchina</taxon>
        <taxon>Panagrolaimomorpha</taxon>
        <taxon>Panagrolaimoidea</taxon>
        <taxon>Panagrolaimidae</taxon>
        <taxon>Panagrolaimus</taxon>
    </lineage>
</organism>
<reference evidence="3" key="1">
    <citation type="submission" date="2022-11" db="UniProtKB">
        <authorList>
            <consortium name="WormBaseParasite"/>
        </authorList>
    </citation>
    <scope>IDENTIFICATION</scope>
</reference>
<protein>
    <submittedName>
        <fullName evidence="3">ISXO2-like transposase domain-containing protein</fullName>
    </submittedName>
</protein>
<feature type="domain" description="ISXO2-like transposase" evidence="1">
    <location>
        <begin position="61"/>
        <end position="163"/>
    </location>
</feature>
<name>A0A914YER6_9BILA</name>
<dbReference type="PANTHER" id="PTHR47163:SF2">
    <property type="entry name" value="SI:DKEY-17M8.2"/>
    <property type="match status" value="1"/>
</dbReference>
<dbReference type="InterPro" id="IPR053164">
    <property type="entry name" value="IS1016-like_transposase"/>
</dbReference>
<sequence>MNYKDIVEMTWLWVHNQLTMDFGTLCLKKPDGTGVSTKTIVDWKQFFRDICIDFYERNPIVIGGPGVEIQIDETVITKRKYHRGRMPASEKWFFGGIEVASGRAFMVPVNRRDRDTLIPLIQRHIRPGSIICSDRWAAYANIGELPEEYEHRTVNHSENFVVL</sequence>
<evidence type="ECO:0000259" key="1">
    <source>
        <dbReference type="SMART" id="SM01126"/>
    </source>
</evidence>
<dbReference type="AlphaFoldDB" id="A0A914YER6"/>
<dbReference type="Pfam" id="PF12762">
    <property type="entry name" value="DDE_Tnp_IS1595"/>
    <property type="match status" value="1"/>
</dbReference>